<evidence type="ECO:0000313" key="2">
    <source>
        <dbReference type="Proteomes" id="UP000320390"/>
    </source>
</evidence>
<keyword evidence="2" id="KW-1185">Reference proteome</keyword>
<dbReference type="EMBL" id="CP036434">
    <property type="protein sequence ID" value="QDV06971.1"/>
    <property type="molecule type" value="Genomic_DNA"/>
</dbReference>
<dbReference type="AlphaFoldDB" id="A0A518ESA0"/>
<accession>A0A518ESA0</accession>
<evidence type="ECO:0000313" key="1">
    <source>
        <dbReference type="EMBL" id="QDV06971.1"/>
    </source>
</evidence>
<proteinExistence type="predicted"/>
<name>A0A518ESA0_9BACT</name>
<gene>
    <name evidence="1" type="ORF">Poly30_24900</name>
</gene>
<protein>
    <submittedName>
        <fullName evidence="1">Uncharacterized protein</fullName>
    </submittedName>
</protein>
<organism evidence="1 2">
    <name type="scientific">Saltatorellus ferox</name>
    <dbReference type="NCBI Taxonomy" id="2528018"/>
    <lineage>
        <taxon>Bacteria</taxon>
        <taxon>Pseudomonadati</taxon>
        <taxon>Planctomycetota</taxon>
        <taxon>Planctomycetia</taxon>
        <taxon>Planctomycetia incertae sedis</taxon>
        <taxon>Saltatorellus</taxon>
    </lineage>
</organism>
<dbReference type="Proteomes" id="UP000320390">
    <property type="component" value="Chromosome"/>
</dbReference>
<sequence>MEPKRKAHPCDGAWRPLDPFVRTGADPWSACPEGFTGFTVRWSTIAADPERWEPYADALEAAGGALRIDLDDVTSSGTFHAALEHQPELIKLYLPERPEPDALRFALAPLDEAAAENETALVLGVPRGGDPEGHGALMALAQESRSVVAFGLESFDEEQADTLGNVDGLALFSPGLEFAGAFRRGATAFEGTFGLLGPEACAEAMELAEASALEALQLERRIQRFVEGAFERATRHLSPDERAVALAGTFAFFEEEGGDPPVALAHDAWLDLCAEIDRQGLFPPQPE</sequence>
<reference evidence="1 2" key="1">
    <citation type="submission" date="2019-02" db="EMBL/GenBank/DDBJ databases">
        <title>Deep-cultivation of Planctomycetes and their phenomic and genomic characterization uncovers novel biology.</title>
        <authorList>
            <person name="Wiegand S."/>
            <person name="Jogler M."/>
            <person name="Boedeker C."/>
            <person name="Pinto D."/>
            <person name="Vollmers J."/>
            <person name="Rivas-Marin E."/>
            <person name="Kohn T."/>
            <person name="Peeters S.H."/>
            <person name="Heuer A."/>
            <person name="Rast P."/>
            <person name="Oberbeckmann S."/>
            <person name="Bunk B."/>
            <person name="Jeske O."/>
            <person name="Meyerdierks A."/>
            <person name="Storesund J.E."/>
            <person name="Kallscheuer N."/>
            <person name="Luecker S."/>
            <person name="Lage O.M."/>
            <person name="Pohl T."/>
            <person name="Merkel B.J."/>
            <person name="Hornburger P."/>
            <person name="Mueller R.-W."/>
            <person name="Bruemmer F."/>
            <person name="Labrenz M."/>
            <person name="Spormann A.M."/>
            <person name="Op den Camp H."/>
            <person name="Overmann J."/>
            <person name="Amann R."/>
            <person name="Jetten M.S.M."/>
            <person name="Mascher T."/>
            <person name="Medema M.H."/>
            <person name="Devos D.P."/>
            <person name="Kaster A.-K."/>
            <person name="Ovreas L."/>
            <person name="Rohde M."/>
            <person name="Galperin M.Y."/>
            <person name="Jogler C."/>
        </authorList>
    </citation>
    <scope>NUCLEOTIDE SEQUENCE [LARGE SCALE GENOMIC DNA]</scope>
    <source>
        <strain evidence="1 2">Poly30</strain>
    </source>
</reference>
<dbReference type="RefSeq" id="WP_145197628.1">
    <property type="nucleotide sequence ID" value="NZ_CP036434.1"/>
</dbReference>